<evidence type="ECO:0000313" key="2">
    <source>
        <dbReference type="Proteomes" id="UP000004594"/>
    </source>
</evidence>
<gene>
    <name evidence="1" type="ORF">HMPREF9220_0616</name>
</gene>
<reference evidence="1 2" key="1">
    <citation type="submission" date="2010-11" db="EMBL/GenBank/DDBJ databases">
        <authorList>
            <person name="Durkin A.S."/>
            <person name="Madupu R."/>
            <person name="Torralba M."/>
            <person name="Gillis M."/>
            <person name="Methe B."/>
            <person name="Sutton G."/>
            <person name="Nelson K.E."/>
        </authorList>
    </citation>
    <scope>NUCLEOTIDE SEQUENCE [LARGE SCALE GENOMIC DNA]</scope>
    <source>
        <strain evidence="1 2">UPII 345-E</strain>
    </source>
</reference>
<dbReference type="EMBL" id="AENT01000027">
    <property type="protein sequence ID" value="EFR42324.1"/>
    <property type="molecule type" value="Genomic_DNA"/>
</dbReference>
<sequence length="186" mass="21623">MIEIDVSDELTPLTQYMLNNNKKTLARMTKSVGYFTQKEIKKGVRTGSPNGETWQSRIPWNIRRAVQDGHAPTSWYGQMKNAIGYQYDNYAVKIGWTSRTSASYGRKQESGYKTLITGLVREKWAKAGYPLSHHKDYLITPPRPIFEPMMRAIEPQIAPYIENKLNDYINNSVTFSKRSRRKYKVY</sequence>
<comment type="caution">
    <text evidence="1">The sequence shown here is derived from an EMBL/GenBank/DDBJ whole genome shotgun (WGS) entry which is preliminary data.</text>
</comment>
<accession>E4LA49</accession>
<dbReference type="AlphaFoldDB" id="E4LA49"/>
<dbReference type="RefSeq" id="WP_007555082.1">
    <property type="nucleotide sequence ID" value="NZ_AENT01000027.1"/>
</dbReference>
<organism evidence="1 2">
    <name type="scientific">Dialister micraerophilus UPII 345-E</name>
    <dbReference type="NCBI Taxonomy" id="910314"/>
    <lineage>
        <taxon>Bacteria</taxon>
        <taxon>Bacillati</taxon>
        <taxon>Bacillota</taxon>
        <taxon>Negativicutes</taxon>
        <taxon>Veillonellales</taxon>
        <taxon>Veillonellaceae</taxon>
        <taxon>Dialister</taxon>
    </lineage>
</organism>
<evidence type="ECO:0000313" key="1">
    <source>
        <dbReference type="EMBL" id="EFR42324.1"/>
    </source>
</evidence>
<dbReference type="Proteomes" id="UP000004594">
    <property type="component" value="Unassembled WGS sequence"/>
</dbReference>
<name>E4LA49_9FIRM</name>
<protein>
    <recommendedName>
        <fullName evidence="3">Phage virion morphogenesis protein</fullName>
    </recommendedName>
</protein>
<dbReference type="eggNOG" id="ENOG50335ZX">
    <property type="taxonomic scope" value="Bacteria"/>
</dbReference>
<evidence type="ECO:0008006" key="3">
    <source>
        <dbReference type="Google" id="ProtNLM"/>
    </source>
</evidence>
<proteinExistence type="predicted"/>